<dbReference type="InterPro" id="IPR036388">
    <property type="entry name" value="WH-like_DNA-bd_sf"/>
</dbReference>
<dbReference type="RefSeq" id="WP_176980679.1">
    <property type="nucleotide sequence ID" value="NZ_FNRY01000001.1"/>
</dbReference>
<dbReference type="InterPro" id="IPR016032">
    <property type="entry name" value="Sig_transdc_resp-reg_C-effctor"/>
</dbReference>
<dbReference type="SUPFAM" id="SSF46894">
    <property type="entry name" value="C-terminal effector domain of the bipartite response regulators"/>
    <property type="match status" value="1"/>
</dbReference>
<sequence>MAELAASDPPDIGVLGPVTVHGTAVAGLLPRRLIAALALAGGRSVGADELIDALWGDDAPANSRAALQTLVSRTRSLTGHDAIELTPGRVPPRRDDRSFPRPRRQRLRAG</sequence>
<proteinExistence type="predicted"/>
<dbReference type="Gene3D" id="1.10.10.10">
    <property type="entry name" value="Winged helix-like DNA-binding domain superfamily/Winged helix DNA-binding domain"/>
    <property type="match status" value="1"/>
</dbReference>
<dbReference type="EMBL" id="FNRY01000001">
    <property type="protein sequence ID" value="SEB36374.1"/>
    <property type="molecule type" value="Genomic_DNA"/>
</dbReference>
<protein>
    <submittedName>
        <fullName evidence="2">Transcriptional regulatory protein, C terminal</fullName>
    </submittedName>
</protein>
<keyword evidence="3" id="KW-1185">Reference proteome</keyword>
<accession>A0A1H4IQK1</accession>
<dbReference type="Proteomes" id="UP000199183">
    <property type="component" value="Unassembled WGS sequence"/>
</dbReference>
<evidence type="ECO:0000313" key="3">
    <source>
        <dbReference type="Proteomes" id="UP000199183"/>
    </source>
</evidence>
<dbReference type="AlphaFoldDB" id="A0A1H4IQK1"/>
<organism evidence="2 3">
    <name type="scientific">Paramicrobacterium humi</name>
    <dbReference type="NCBI Taxonomy" id="640635"/>
    <lineage>
        <taxon>Bacteria</taxon>
        <taxon>Bacillati</taxon>
        <taxon>Actinomycetota</taxon>
        <taxon>Actinomycetes</taxon>
        <taxon>Micrococcales</taxon>
        <taxon>Microbacteriaceae</taxon>
        <taxon>Paramicrobacterium</taxon>
    </lineage>
</organism>
<evidence type="ECO:0000313" key="2">
    <source>
        <dbReference type="EMBL" id="SEB36374.1"/>
    </source>
</evidence>
<feature type="compositionally biased region" description="Basic residues" evidence="1">
    <location>
        <begin position="100"/>
        <end position="110"/>
    </location>
</feature>
<feature type="region of interest" description="Disordered" evidence="1">
    <location>
        <begin position="81"/>
        <end position="110"/>
    </location>
</feature>
<evidence type="ECO:0000256" key="1">
    <source>
        <dbReference type="SAM" id="MobiDB-lite"/>
    </source>
</evidence>
<name>A0A1H4IQK1_9MICO</name>
<gene>
    <name evidence="2" type="ORF">SAMN04489806_0163</name>
</gene>
<reference evidence="2 3" key="1">
    <citation type="submission" date="2016-10" db="EMBL/GenBank/DDBJ databases">
        <authorList>
            <person name="de Groot N.N."/>
        </authorList>
    </citation>
    <scope>NUCLEOTIDE SEQUENCE [LARGE SCALE GENOMIC DNA]</scope>
    <source>
        <strain evidence="2 3">DSM 21799</strain>
    </source>
</reference>
<dbReference type="STRING" id="640635.SAMN04489806_0163"/>
<dbReference type="GO" id="GO:0006355">
    <property type="term" value="P:regulation of DNA-templated transcription"/>
    <property type="evidence" value="ECO:0007669"/>
    <property type="project" value="InterPro"/>
</dbReference>
<dbReference type="GO" id="GO:0003677">
    <property type="term" value="F:DNA binding"/>
    <property type="evidence" value="ECO:0007669"/>
    <property type="project" value="InterPro"/>
</dbReference>